<name>A0AAW0T2P3_SCYPA</name>
<dbReference type="PROSITE" id="PS00216">
    <property type="entry name" value="SUGAR_TRANSPORT_1"/>
    <property type="match status" value="1"/>
</dbReference>
<feature type="transmembrane region" description="Helical" evidence="5">
    <location>
        <begin position="409"/>
        <end position="428"/>
    </location>
</feature>
<gene>
    <name evidence="7" type="ORF">O3P69_015128</name>
</gene>
<dbReference type="InterPro" id="IPR005829">
    <property type="entry name" value="Sugar_transporter_CS"/>
</dbReference>
<accession>A0AAW0T2P3</accession>
<dbReference type="PANTHER" id="PTHR24064">
    <property type="entry name" value="SOLUTE CARRIER FAMILY 22 MEMBER"/>
    <property type="match status" value="1"/>
</dbReference>
<feature type="transmembrane region" description="Helical" evidence="5">
    <location>
        <begin position="251"/>
        <end position="269"/>
    </location>
</feature>
<evidence type="ECO:0000256" key="2">
    <source>
        <dbReference type="ARBA" id="ARBA00022692"/>
    </source>
</evidence>
<evidence type="ECO:0000256" key="5">
    <source>
        <dbReference type="SAM" id="Phobius"/>
    </source>
</evidence>
<feature type="transmembrane region" description="Helical" evidence="5">
    <location>
        <begin position="493"/>
        <end position="517"/>
    </location>
</feature>
<dbReference type="InterPro" id="IPR036259">
    <property type="entry name" value="MFS_trans_sf"/>
</dbReference>
<comment type="caution">
    <text evidence="7">The sequence shown here is derived from an EMBL/GenBank/DDBJ whole genome shotgun (WGS) entry which is preliminary data.</text>
</comment>
<dbReference type="GO" id="GO:0022857">
    <property type="term" value="F:transmembrane transporter activity"/>
    <property type="evidence" value="ECO:0007669"/>
    <property type="project" value="InterPro"/>
</dbReference>
<dbReference type="SUPFAM" id="SSF103473">
    <property type="entry name" value="MFS general substrate transporter"/>
    <property type="match status" value="1"/>
</dbReference>
<dbReference type="InterPro" id="IPR005828">
    <property type="entry name" value="MFS_sugar_transport-like"/>
</dbReference>
<evidence type="ECO:0000256" key="4">
    <source>
        <dbReference type="ARBA" id="ARBA00023136"/>
    </source>
</evidence>
<dbReference type="EMBL" id="JARAKH010000039">
    <property type="protein sequence ID" value="KAK8381905.1"/>
    <property type="molecule type" value="Genomic_DNA"/>
</dbReference>
<feature type="transmembrane region" description="Helical" evidence="5">
    <location>
        <begin position="140"/>
        <end position="157"/>
    </location>
</feature>
<dbReference type="AlphaFoldDB" id="A0AAW0T2P3"/>
<keyword evidence="3 5" id="KW-1133">Transmembrane helix</keyword>
<dbReference type="Pfam" id="PF00083">
    <property type="entry name" value="Sugar_tr"/>
    <property type="match status" value="1"/>
</dbReference>
<evidence type="ECO:0000256" key="3">
    <source>
        <dbReference type="ARBA" id="ARBA00022989"/>
    </source>
</evidence>
<feature type="transmembrane region" description="Helical" evidence="5">
    <location>
        <begin position="379"/>
        <end position="397"/>
    </location>
</feature>
<dbReference type="InterPro" id="IPR020846">
    <property type="entry name" value="MFS_dom"/>
</dbReference>
<feature type="domain" description="Major facilitator superfamily (MFS) profile" evidence="6">
    <location>
        <begin position="61"/>
        <end position="522"/>
    </location>
</feature>
<protein>
    <recommendedName>
        <fullName evidence="6">Major facilitator superfamily (MFS) profile domain-containing protein</fullName>
    </recommendedName>
</protein>
<evidence type="ECO:0000313" key="7">
    <source>
        <dbReference type="EMBL" id="KAK8381905.1"/>
    </source>
</evidence>
<keyword evidence="2 5" id="KW-0812">Transmembrane</keyword>
<evidence type="ECO:0000259" key="6">
    <source>
        <dbReference type="PROSITE" id="PS50850"/>
    </source>
</evidence>
<dbReference type="Gene3D" id="1.20.1250.20">
    <property type="entry name" value="MFS general substrate transporter like domains"/>
    <property type="match status" value="1"/>
</dbReference>
<feature type="transmembrane region" description="Helical" evidence="5">
    <location>
        <begin position="164"/>
        <end position="183"/>
    </location>
</feature>
<evidence type="ECO:0000313" key="8">
    <source>
        <dbReference type="Proteomes" id="UP001487740"/>
    </source>
</evidence>
<keyword evidence="8" id="KW-1185">Reference proteome</keyword>
<organism evidence="7 8">
    <name type="scientific">Scylla paramamosain</name>
    <name type="common">Mud crab</name>
    <dbReference type="NCBI Taxonomy" id="85552"/>
    <lineage>
        <taxon>Eukaryota</taxon>
        <taxon>Metazoa</taxon>
        <taxon>Ecdysozoa</taxon>
        <taxon>Arthropoda</taxon>
        <taxon>Crustacea</taxon>
        <taxon>Multicrustacea</taxon>
        <taxon>Malacostraca</taxon>
        <taxon>Eumalacostraca</taxon>
        <taxon>Eucarida</taxon>
        <taxon>Decapoda</taxon>
        <taxon>Pleocyemata</taxon>
        <taxon>Brachyura</taxon>
        <taxon>Eubrachyura</taxon>
        <taxon>Portunoidea</taxon>
        <taxon>Portunidae</taxon>
        <taxon>Portuninae</taxon>
        <taxon>Scylla</taxon>
    </lineage>
</organism>
<dbReference type="PROSITE" id="PS50850">
    <property type="entry name" value="MFS"/>
    <property type="match status" value="1"/>
</dbReference>
<feature type="transmembrane region" description="Helical" evidence="5">
    <location>
        <begin position="189"/>
        <end position="211"/>
    </location>
</feature>
<dbReference type="Proteomes" id="UP001487740">
    <property type="component" value="Unassembled WGS sequence"/>
</dbReference>
<reference evidence="7 8" key="1">
    <citation type="submission" date="2023-03" db="EMBL/GenBank/DDBJ databases">
        <title>High-quality genome of Scylla paramamosain provides insights in environmental adaptation.</title>
        <authorList>
            <person name="Zhang L."/>
        </authorList>
    </citation>
    <scope>NUCLEOTIDE SEQUENCE [LARGE SCALE GENOMIC DNA]</scope>
    <source>
        <strain evidence="7">LZ_2023a</strain>
        <tissue evidence="7">Muscle</tissue>
    </source>
</reference>
<keyword evidence="4 5" id="KW-0472">Membrane</keyword>
<proteinExistence type="predicted"/>
<feature type="transmembrane region" description="Helical" evidence="5">
    <location>
        <begin position="352"/>
        <end position="373"/>
    </location>
</feature>
<sequence>MLLETEGGKVGESKGLDGVMELLLDHLGMGRWSLLHISAGMLGQALGSMQALSGAFMAPMLNYTCRLPTLASPLHNMSVPPETFHRIPGDECSFIVNGLHGEEQRPCTEWDFDNSSFASTITSEFLLVCGRTYLAPLHQSLYMIGSSIGAIFGGILSDKFGRRLIIILGLTLFLMIAACSSWLPNLSLIFIARFCIGFIYVTYIQSVYVIVMETVPSWMRATMGILVAVGWALFTIVFGGLGYMLREWRELQMVSSLPFLLVVPLLLLLDESPHWLMVQGKEEAVLKVVTRAAALHKVDLPSDSVDKLMKEINSMKKNKTKENQTQVWQQLKNKVLRMLVLFRTPQLRCRTLVMCFDFFTASVVFFSLCLGAVNLSADPYIYMALSGLVEIPSYFLMGPLVARMGRKGPAIGSFLFAGITILVLPAIPSGLWQVNMAMALLSKMAISGVLIELFLYSSEIFPTEIRIQGLGTGMFLSRVGSIISPFFNDLLVPLFPMAMPLGVGGMCIIAGLLTLLLPETKGAKLPDLIEEVEGK</sequence>
<dbReference type="GO" id="GO:0016020">
    <property type="term" value="C:membrane"/>
    <property type="evidence" value="ECO:0007669"/>
    <property type="project" value="UniProtKB-SubCell"/>
</dbReference>
<feature type="transmembrane region" description="Helical" evidence="5">
    <location>
        <begin position="223"/>
        <end position="245"/>
    </location>
</feature>
<comment type="subcellular location">
    <subcellularLocation>
        <location evidence="1">Membrane</location>
        <topology evidence="1">Multi-pass membrane protein</topology>
    </subcellularLocation>
</comment>
<evidence type="ECO:0000256" key="1">
    <source>
        <dbReference type="ARBA" id="ARBA00004141"/>
    </source>
</evidence>